<dbReference type="EMBL" id="MHTS01000024">
    <property type="protein sequence ID" value="OHA63878.1"/>
    <property type="molecule type" value="Genomic_DNA"/>
</dbReference>
<evidence type="ECO:0000256" key="4">
    <source>
        <dbReference type="RuleBase" id="RU003815"/>
    </source>
</evidence>
<evidence type="ECO:0000313" key="6">
    <source>
        <dbReference type="EMBL" id="OHA63878.1"/>
    </source>
</evidence>
<gene>
    <name evidence="6" type="ORF">A2843_01000</name>
</gene>
<dbReference type="PANTHER" id="PTHR21569:SF1">
    <property type="entry name" value="SMALL RIBOSOMAL SUBUNIT PROTEIN US9M"/>
    <property type="match status" value="1"/>
</dbReference>
<dbReference type="PROSITE" id="PS00360">
    <property type="entry name" value="RIBOSOMAL_S9"/>
    <property type="match status" value="1"/>
</dbReference>
<dbReference type="Pfam" id="PF00380">
    <property type="entry name" value="Ribosomal_S9"/>
    <property type="match status" value="1"/>
</dbReference>
<evidence type="ECO:0000313" key="7">
    <source>
        <dbReference type="Proteomes" id="UP000178170"/>
    </source>
</evidence>
<proteinExistence type="inferred from homology"/>
<evidence type="ECO:0000256" key="1">
    <source>
        <dbReference type="ARBA" id="ARBA00005251"/>
    </source>
</evidence>
<dbReference type="SUPFAM" id="SSF54211">
    <property type="entry name" value="Ribosomal protein S5 domain 2-like"/>
    <property type="match status" value="1"/>
</dbReference>
<dbReference type="PANTHER" id="PTHR21569">
    <property type="entry name" value="RIBOSOMAL PROTEIN S9"/>
    <property type="match status" value="1"/>
</dbReference>
<keyword evidence="3 4" id="KW-0687">Ribonucleoprotein</keyword>
<dbReference type="InterPro" id="IPR000754">
    <property type="entry name" value="Ribosomal_uS9"/>
</dbReference>
<dbReference type="Proteomes" id="UP000178170">
    <property type="component" value="Unassembled WGS sequence"/>
</dbReference>
<keyword evidence="2 4" id="KW-0689">Ribosomal protein</keyword>
<dbReference type="GO" id="GO:0015935">
    <property type="term" value="C:small ribosomal subunit"/>
    <property type="evidence" value="ECO:0007669"/>
    <property type="project" value="TreeGrafter"/>
</dbReference>
<evidence type="ECO:0000256" key="3">
    <source>
        <dbReference type="ARBA" id="ARBA00023274"/>
    </source>
</evidence>
<evidence type="ECO:0000256" key="2">
    <source>
        <dbReference type="ARBA" id="ARBA00022980"/>
    </source>
</evidence>
<accession>A0A1G2QTW8</accession>
<dbReference type="InterPro" id="IPR020574">
    <property type="entry name" value="Ribosomal_uS9_CS"/>
</dbReference>
<dbReference type="GO" id="GO:0005737">
    <property type="term" value="C:cytoplasm"/>
    <property type="evidence" value="ECO:0007669"/>
    <property type="project" value="UniProtKB-ARBA"/>
</dbReference>
<name>A0A1G2QTW8_9BACT</name>
<dbReference type="AlphaFoldDB" id="A0A1G2QTW8"/>
<dbReference type="GO" id="GO:0003723">
    <property type="term" value="F:RNA binding"/>
    <property type="evidence" value="ECO:0007669"/>
    <property type="project" value="TreeGrafter"/>
</dbReference>
<dbReference type="InterPro" id="IPR023035">
    <property type="entry name" value="Ribosomal_uS9_bac/plastid"/>
</dbReference>
<dbReference type="Gene3D" id="3.30.230.10">
    <property type="match status" value="1"/>
</dbReference>
<comment type="similarity">
    <text evidence="1 4">Belongs to the universal ribosomal protein uS9 family.</text>
</comment>
<sequence>MPRVSPEKISYIEAVGRRKTSTARVRLSLSDKPQFVVNEKPFEEYVQEAAYQVVAKESLEKGSPDKSFAVSVLVYGGGPHSQAEAIRQGLARALVKMDPELRPNLKTLGFLTRDSRMRERKKFGLKRARRARQWRKR</sequence>
<reference evidence="6 7" key="1">
    <citation type="journal article" date="2016" name="Nat. Commun.">
        <title>Thousands of microbial genomes shed light on interconnected biogeochemical processes in an aquifer system.</title>
        <authorList>
            <person name="Anantharaman K."/>
            <person name="Brown C.T."/>
            <person name="Hug L.A."/>
            <person name="Sharon I."/>
            <person name="Castelle C.J."/>
            <person name="Probst A.J."/>
            <person name="Thomas B.C."/>
            <person name="Singh A."/>
            <person name="Wilkins M.J."/>
            <person name="Karaoz U."/>
            <person name="Brodie E.L."/>
            <person name="Williams K.H."/>
            <person name="Hubbard S.S."/>
            <person name="Banfield J.F."/>
        </authorList>
    </citation>
    <scope>NUCLEOTIDE SEQUENCE [LARGE SCALE GENOMIC DNA]</scope>
</reference>
<evidence type="ECO:0000256" key="5">
    <source>
        <dbReference type="RuleBase" id="RU003816"/>
    </source>
</evidence>
<comment type="caution">
    <text evidence="6">The sequence shown here is derived from an EMBL/GenBank/DDBJ whole genome shotgun (WGS) entry which is preliminary data.</text>
</comment>
<dbReference type="GO" id="GO:0006412">
    <property type="term" value="P:translation"/>
    <property type="evidence" value="ECO:0007669"/>
    <property type="project" value="InterPro"/>
</dbReference>
<dbReference type="GO" id="GO:0003735">
    <property type="term" value="F:structural constituent of ribosome"/>
    <property type="evidence" value="ECO:0007669"/>
    <property type="project" value="InterPro"/>
</dbReference>
<organism evidence="6 7">
    <name type="scientific">Candidatus Wildermuthbacteria bacterium RIFCSPHIGHO2_01_FULL_48_27b</name>
    <dbReference type="NCBI Taxonomy" id="1802447"/>
    <lineage>
        <taxon>Bacteria</taxon>
        <taxon>Candidatus Wildermuthiibacteriota</taxon>
    </lineage>
</organism>
<dbReference type="InterPro" id="IPR020568">
    <property type="entry name" value="Ribosomal_Su5_D2-typ_SF"/>
</dbReference>
<protein>
    <recommendedName>
        <fullName evidence="5">30S ribosomal protein S9</fullName>
    </recommendedName>
</protein>
<dbReference type="InterPro" id="IPR014721">
    <property type="entry name" value="Ribsml_uS5_D2-typ_fold_subgr"/>
</dbReference>
<dbReference type="NCBIfam" id="NF001099">
    <property type="entry name" value="PRK00132.1"/>
    <property type="match status" value="1"/>
</dbReference>